<comment type="caution">
    <text evidence="1">The sequence shown here is derived from an EMBL/GenBank/DDBJ whole genome shotgun (WGS) entry which is preliminary data.</text>
</comment>
<evidence type="ECO:0000313" key="1">
    <source>
        <dbReference type="EMBL" id="OMO61072.1"/>
    </source>
</evidence>
<reference evidence="1 2" key="1">
    <citation type="submission" date="2013-09" db="EMBL/GenBank/DDBJ databases">
        <title>Corchorus capsularis genome sequencing.</title>
        <authorList>
            <person name="Alam M."/>
            <person name="Haque M.S."/>
            <person name="Islam M.S."/>
            <person name="Emdad E.M."/>
            <person name="Islam M.M."/>
            <person name="Ahmed B."/>
            <person name="Halim A."/>
            <person name="Hossen Q.M.M."/>
            <person name="Hossain M.Z."/>
            <person name="Ahmed R."/>
            <person name="Khan M.M."/>
            <person name="Islam R."/>
            <person name="Rashid M.M."/>
            <person name="Khan S.A."/>
            <person name="Rahman M.S."/>
            <person name="Alam M."/>
        </authorList>
    </citation>
    <scope>NUCLEOTIDE SEQUENCE [LARGE SCALE GENOMIC DNA]</scope>
    <source>
        <strain evidence="2">cv. CVL-1</strain>
        <tissue evidence="1">Whole seedling</tissue>
    </source>
</reference>
<accession>A0A1R3GSN1</accession>
<keyword evidence="2" id="KW-1185">Reference proteome</keyword>
<dbReference type="Gramene" id="OMO61072">
    <property type="protein sequence ID" value="OMO61072"/>
    <property type="gene ID" value="CCACVL1_23749"/>
</dbReference>
<dbReference type="Proteomes" id="UP000188268">
    <property type="component" value="Unassembled WGS sequence"/>
</dbReference>
<gene>
    <name evidence="1" type="ORF">CCACVL1_23749</name>
</gene>
<protein>
    <submittedName>
        <fullName evidence="1">Uncharacterized protein</fullName>
    </submittedName>
</protein>
<organism evidence="1 2">
    <name type="scientific">Corchorus capsularis</name>
    <name type="common">Jute</name>
    <dbReference type="NCBI Taxonomy" id="210143"/>
    <lineage>
        <taxon>Eukaryota</taxon>
        <taxon>Viridiplantae</taxon>
        <taxon>Streptophyta</taxon>
        <taxon>Embryophyta</taxon>
        <taxon>Tracheophyta</taxon>
        <taxon>Spermatophyta</taxon>
        <taxon>Magnoliopsida</taxon>
        <taxon>eudicotyledons</taxon>
        <taxon>Gunneridae</taxon>
        <taxon>Pentapetalae</taxon>
        <taxon>rosids</taxon>
        <taxon>malvids</taxon>
        <taxon>Malvales</taxon>
        <taxon>Malvaceae</taxon>
        <taxon>Grewioideae</taxon>
        <taxon>Apeibeae</taxon>
        <taxon>Corchorus</taxon>
    </lineage>
</organism>
<feature type="non-terminal residue" evidence="1">
    <location>
        <position position="25"/>
    </location>
</feature>
<dbReference type="AlphaFoldDB" id="A0A1R3GSN1"/>
<dbReference type="EMBL" id="AWWV01013584">
    <property type="protein sequence ID" value="OMO61072.1"/>
    <property type="molecule type" value="Genomic_DNA"/>
</dbReference>
<evidence type="ECO:0000313" key="2">
    <source>
        <dbReference type="Proteomes" id="UP000188268"/>
    </source>
</evidence>
<proteinExistence type="predicted"/>
<sequence length="25" mass="3077">MSFDPNGLPRFRRGSLRVKYYMTQR</sequence>
<name>A0A1R3GSN1_COCAP</name>